<feature type="chain" id="PRO_5012820631" evidence="2">
    <location>
        <begin position="27"/>
        <end position="478"/>
    </location>
</feature>
<feature type="signal peptide" evidence="2">
    <location>
        <begin position="1"/>
        <end position="26"/>
    </location>
</feature>
<sequence>MKSKSLLKIMAIMILLTMLASPLALAAEETPVSTSPMATLFAFIGVIVLLLVLISKFDWHVMLALLVPLLLFGALPSVNIEAFKAAFVKGFGGTLGEIGVVIALGCIIAEALKETNAVQRITLTMTKLVGKNKMPLALAFTGFILGIAVFSDVAYIILNPLVHSLAEAAGVPLAVMSTGLVGALQLTHALVPPTPGPLAAAAVMGADIGLVILFGAVACFFGTLGAWAWGLFIGKKIDVMPSKEYTGESTGLEDTENMPGTANAFMPILIPVLLIAGTSVAKLVLPAGNMLLQILNYLGWPVVALTIGLWLAYSNVKGKEAKNASKQEWVKTGLQNSAMILIVTGLGGSLSHVLRGTPVVDTIANGVVNTGLPPIFLPFIIGIIGNTITGSTTVGVITAGSLVAPMLGTLGISAEAAMLAGGSGAVIIKYVNSSYFWVCTSLSEMEASQGIKAYGGATFVGGICSFLAVWAMTGLGIL</sequence>
<feature type="transmembrane region" description="Helical" evidence="1">
    <location>
        <begin position="36"/>
        <end position="54"/>
    </location>
</feature>
<keyword evidence="1" id="KW-0812">Transmembrane</keyword>
<dbReference type="Pfam" id="PF02447">
    <property type="entry name" value="GntP_permease"/>
    <property type="match status" value="1"/>
</dbReference>
<accession>A0A1T4JJJ6</accession>
<feature type="transmembrane region" description="Helical" evidence="1">
    <location>
        <begin position="61"/>
        <end position="78"/>
    </location>
</feature>
<feature type="transmembrane region" description="Helical" evidence="1">
    <location>
        <begin position="416"/>
        <end position="437"/>
    </location>
</feature>
<dbReference type="EMBL" id="FUWM01000003">
    <property type="protein sequence ID" value="SJZ30336.1"/>
    <property type="molecule type" value="Genomic_DNA"/>
</dbReference>
<feature type="transmembrane region" description="Helical" evidence="1">
    <location>
        <begin position="134"/>
        <end position="158"/>
    </location>
</feature>
<evidence type="ECO:0000313" key="4">
    <source>
        <dbReference type="Proteomes" id="UP000190625"/>
    </source>
</evidence>
<dbReference type="PANTHER" id="PTHR30354:SF11">
    <property type="entry name" value="PERMEASE"/>
    <property type="match status" value="1"/>
</dbReference>
<organism evidence="3 4">
    <name type="scientific">Selenihalanaerobacter shriftii</name>
    <dbReference type="NCBI Taxonomy" id="142842"/>
    <lineage>
        <taxon>Bacteria</taxon>
        <taxon>Bacillati</taxon>
        <taxon>Bacillota</taxon>
        <taxon>Clostridia</taxon>
        <taxon>Halanaerobiales</taxon>
        <taxon>Halobacteroidaceae</taxon>
        <taxon>Selenihalanaerobacter</taxon>
    </lineage>
</organism>
<keyword evidence="1" id="KW-0472">Membrane</keyword>
<keyword evidence="4" id="KW-1185">Reference proteome</keyword>
<feature type="transmembrane region" description="Helical" evidence="1">
    <location>
        <begin position="297"/>
        <end position="316"/>
    </location>
</feature>
<dbReference type="PANTHER" id="PTHR30354">
    <property type="entry name" value="GNT FAMILY GLUCONATE TRANSPORTER"/>
    <property type="match status" value="1"/>
</dbReference>
<dbReference type="STRING" id="142842.SAMN02745118_00040"/>
<dbReference type="GO" id="GO:0015128">
    <property type="term" value="F:gluconate transmembrane transporter activity"/>
    <property type="evidence" value="ECO:0007669"/>
    <property type="project" value="InterPro"/>
</dbReference>
<keyword evidence="2" id="KW-0732">Signal</keyword>
<evidence type="ECO:0000256" key="2">
    <source>
        <dbReference type="SAM" id="SignalP"/>
    </source>
</evidence>
<reference evidence="4" key="1">
    <citation type="submission" date="2017-02" db="EMBL/GenBank/DDBJ databases">
        <authorList>
            <person name="Varghese N."/>
            <person name="Submissions S."/>
        </authorList>
    </citation>
    <scope>NUCLEOTIDE SEQUENCE [LARGE SCALE GENOMIC DNA]</scope>
    <source>
        <strain evidence="4">ATCC BAA-73</strain>
    </source>
</reference>
<feature type="transmembrane region" description="Helical" evidence="1">
    <location>
        <begin position="208"/>
        <end position="233"/>
    </location>
</feature>
<dbReference type="AlphaFoldDB" id="A0A1T4JJJ6"/>
<feature type="transmembrane region" description="Helical" evidence="1">
    <location>
        <begin position="375"/>
        <end position="404"/>
    </location>
</feature>
<protein>
    <submittedName>
        <fullName evidence="3">Gluconate:H+ symporter, GntP family</fullName>
    </submittedName>
</protein>
<evidence type="ECO:0000313" key="3">
    <source>
        <dbReference type="EMBL" id="SJZ30336.1"/>
    </source>
</evidence>
<dbReference type="Proteomes" id="UP000190625">
    <property type="component" value="Unassembled WGS sequence"/>
</dbReference>
<feature type="transmembrane region" description="Helical" evidence="1">
    <location>
        <begin position="264"/>
        <end position="285"/>
    </location>
</feature>
<keyword evidence="1" id="KW-1133">Transmembrane helix</keyword>
<feature type="transmembrane region" description="Helical" evidence="1">
    <location>
        <begin position="337"/>
        <end position="355"/>
    </location>
</feature>
<gene>
    <name evidence="3" type="ORF">SAMN02745118_00040</name>
</gene>
<evidence type="ECO:0000256" key="1">
    <source>
        <dbReference type="SAM" id="Phobius"/>
    </source>
</evidence>
<proteinExistence type="predicted"/>
<feature type="transmembrane region" description="Helical" evidence="1">
    <location>
        <begin position="90"/>
        <end position="113"/>
    </location>
</feature>
<feature type="transmembrane region" description="Helical" evidence="1">
    <location>
        <begin position="457"/>
        <end position="477"/>
    </location>
</feature>
<dbReference type="GO" id="GO:0005886">
    <property type="term" value="C:plasma membrane"/>
    <property type="evidence" value="ECO:0007669"/>
    <property type="project" value="TreeGrafter"/>
</dbReference>
<dbReference type="RefSeq" id="WP_200806384.1">
    <property type="nucleotide sequence ID" value="NZ_FUWM01000003.1"/>
</dbReference>
<name>A0A1T4JJJ6_9FIRM</name>
<dbReference type="InterPro" id="IPR003474">
    <property type="entry name" value="Glcn_transporter"/>
</dbReference>